<proteinExistence type="predicted"/>
<dbReference type="PROSITE" id="PS50072">
    <property type="entry name" value="CSA_PPIASE_2"/>
    <property type="match status" value="1"/>
</dbReference>
<dbReference type="AlphaFoldDB" id="A0A381WX14"/>
<dbReference type="GO" id="GO:0003755">
    <property type="term" value="F:peptidyl-prolyl cis-trans isomerase activity"/>
    <property type="evidence" value="ECO:0007669"/>
    <property type="project" value="UniProtKB-KW"/>
</dbReference>
<dbReference type="InterPro" id="IPR029000">
    <property type="entry name" value="Cyclophilin-like_dom_sf"/>
</dbReference>
<dbReference type="EMBL" id="UINC01013099">
    <property type="protein sequence ID" value="SVA56801.1"/>
    <property type="molecule type" value="Genomic_DNA"/>
</dbReference>
<dbReference type="InterPro" id="IPR044665">
    <property type="entry name" value="E_coli_cyclophilin_A-like"/>
</dbReference>
<keyword evidence="2" id="KW-0697">Rotamase</keyword>
<dbReference type="PANTHER" id="PTHR43246">
    <property type="entry name" value="PEPTIDYL-PROLYL CIS-TRANS ISOMERASE CYP38, CHLOROPLASTIC"/>
    <property type="match status" value="1"/>
</dbReference>
<evidence type="ECO:0000256" key="2">
    <source>
        <dbReference type="ARBA" id="ARBA00023110"/>
    </source>
</evidence>
<dbReference type="SUPFAM" id="SSF50891">
    <property type="entry name" value="Cyclophilin-like"/>
    <property type="match status" value="1"/>
</dbReference>
<organism evidence="5">
    <name type="scientific">marine metagenome</name>
    <dbReference type="NCBI Taxonomy" id="408172"/>
    <lineage>
        <taxon>unclassified sequences</taxon>
        <taxon>metagenomes</taxon>
        <taxon>ecological metagenomes</taxon>
    </lineage>
</organism>
<evidence type="ECO:0000256" key="1">
    <source>
        <dbReference type="ARBA" id="ARBA00013194"/>
    </source>
</evidence>
<accession>A0A381WX14</accession>
<dbReference type="InterPro" id="IPR002130">
    <property type="entry name" value="Cyclophilin-type_PPIase_dom"/>
</dbReference>
<evidence type="ECO:0000313" key="5">
    <source>
        <dbReference type="EMBL" id="SVA56801.1"/>
    </source>
</evidence>
<dbReference type="Pfam" id="PF00160">
    <property type="entry name" value="Pro_isomerase"/>
    <property type="match status" value="1"/>
</dbReference>
<dbReference type="EC" id="5.2.1.8" evidence="1"/>
<evidence type="ECO:0000259" key="4">
    <source>
        <dbReference type="PROSITE" id="PS50072"/>
    </source>
</evidence>
<sequence length="172" mass="19605">FSVVFETSAGDFQMIFYRDWSPLAVDRIHYLSSHSFFSGSRFFRINPSVVQFGYSGQPALDSIWRMLPIKDEPVISSNIRNTVSFARGGPDSRDFQLFINIADNEQYDTCCGGGFPPVGKVVNGMEVVQSLNNEHGEEPVYDQDSIMLLGNEFLDRKYPRLDTIRQTRIGRF</sequence>
<evidence type="ECO:0000256" key="3">
    <source>
        <dbReference type="ARBA" id="ARBA00023235"/>
    </source>
</evidence>
<feature type="domain" description="PPIase cyclophilin-type" evidence="4">
    <location>
        <begin position="4"/>
        <end position="133"/>
    </location>
</feature>
<protein>
    <recommendedName>
        <fullName evidence="1">peptidylprolyl isomerase</fullName>
        <ecNumber evidence="1">5.2.1.8</ecNumber>
    </recommendedName>
</protein>
<gene>
    <name evidence="5" type="ORF">METZ01_LOCUS109655</name>
</gene>
<feature type="non-terminal residue" evidence="5">
    <location>
        <position position="1"/>
    </location>
</feature>
<name>A0A381WX14_9ZZZZ</name>
<reference evidence="5" key="1">
    <citation type="submission" date="2018-05" db="EMBL/GenBank/DDBJ databases">
        <authorList>
            <person name="Lanie J.A."/>
            <person name="Ng W.-L."/>
            <person name="Kazmierczak K.M."/>
            <person name="Andrzejewski T.M."/>
            <person name="Davidsen T.M."/>
            <person name="Wayne K.J."/>
            <person name="Tettelin H."/>
            <person name="Glass J.I."/>
            <person name="Rusch D."/>
            <person name="Podicherti R."/>
            <person name="Tsui H.-C.T."/>
            <person name="Winkler M.E."/>
        </authorList>
    </citation>
    <scope>NUCLEOTIDE SEQUENCE</scope>
</reference>
<keyword evidence="3" id="KW-0413">Isomerase</keyword>
<dbReference type="Gene3D" id="2.40.100.10">
    <property type="entry name" value="Cyclophilin-like"/>
    <property type="match status" value="1"/>
</dbReference>